<dbReference type="PANTHER" id="PTHR11280:SF5">
    <property type="entry name" value="GLUCOSAMINE-6-PHOSPHATE ISOMERASE"/>
    <property type="match status" value="1"/>
</dbReference>
<dbReference type="GO" id="GO:0006046">
    <property type="term" value="P:N-acetylglucosamine catabolic process"/>
    <property type="evidence" value="ECO:0007669"/>
    <property type="project" value="TreeGrafter"/>
</dbReference>
<dbReference type="PANTHER" id="PTHR11280">
    <property type="entry name" value="GLUCOSAMINE-6-PHOSPHATE ISOMERASE"/>
    <property type="match status" value="1"/>
</dbReference>
<evidence type="ECO:0000256" key="4">
    <source>
        <dbReference type="ARBA" id="ARBA00022801"/>
    </source>
</evidence>
<keyword evidence="4 7" id="KW-0378">Hydrolase</keyword>
<comment type="catalytic activity">
    <reaction evidence="1 7">
        <text>alpha-D-glucosamine 6-phosphate + H2O = beta-D-fructose 6-phosphate + NH4(+)</text>
        <dbReference type="Rhea" id="RHEA:12172"/>
        <dbReference type="ChEBI" id="CHEBI:15377"/>
        <dbReference type="ChEBI" id="CHEBI:28938"/>
        <dbReference type="ChEBI" id="CHEBI:57634"/>
        <dbReference type="ChEBI" id="CHEBI:75989"/>
        <dbReference type="EC" id="3.5.99.6"/>
    </reaction>
</comment>
<dbReference type="Proteomes" id="UP000070089">
    <property type="component" value="Unassembled WGS sequence"/>
</dbReference>
<evidence type="ECO:0000256" key="3">
    <source>
        <dbReference type="ARBA" id="ARBA00011643"/>
    </source>
</evidence>
<feature type="domain" description="Glucosamine/galactosamine-6-phosphate isomerase" evidence="8">
    <location>
        <begin position="27"/>
        <end position="245"/>
    </location>
</feature>
<sequence>MMTVCVVQEKRETSELESKIVVKKDDNAALLVARRIAEVVRSKPNCVLGLATGSTPIPVYQELARLHREEGLDFSQVRTFNLDEYVGLPPTHDQSYRFFMEEHLFSKINIKPENVHFLNGMAIRGEEECIRYENKLKAIGPCDVWLLGIGHNGHIAFNEPGSARDSRTRVVNLTQSTIDANARFFGNDKSKVPTKALSVGIATIMESREILLLATGAGKCDAVTRAVVGEPTNDIPASLLQKHQHCTFYVDEAAGTEVAETIIE</sequence>
<dbReference type="GO" id="GO:0019262">
    <property type="term" value="P:N-acetylneuraminate catabolic process"/>
    <property type="evidence" value="ECO:0007669"/>
    <property type="project" value="TreeGrafter"/>
</dbReference>
<keyword evidence="5 7" id="KW-0119">Carbohydrate metabolism</keyword>
<dbReference type="InterPro" id="IPR006148">
    <property type="entry name" value="Glc/Gal-6P_isomerase"/>
</dbReference>
<evidence type="ECO:0000256" key="1">
    <source>
        <dbReference type="ARBA" id="ARBA00000644"/>
    </source>
</evidence>
<evidence type="ECO:0000256" key="2">
    <source>
        <dbReference type="ARBA" id="ARBA00005526"/>
    </source>
</evidence>
<evidence type="ECO:0000256" key="6">
    <source>
        <dbReference type="ARBA" id="ARBA00049961"/>
    </source>
</evidence>
<comment type="subunit">
    <text evidence="3">Homohexamer.</text>
</comment>
<dbReference type="Pfam" id="PF01182">
    <property type="entry name" value="Glucosamine_iso"/>
    <property type="match status" value="1"/>
</dbReference>
<dbReference type="GO" id="GO:0004342">
    <property type="term" value="F:glucosamine-6-phosphate deaminase activity"/>
    <property type="evidence" value="ECO:0007669"/>
    <property type="project" value="UniProtKB-UniRule"/>
</dbReference>
<keyword evidence="9" id="KW-0413">Isomerase</keyword>
<dbReference type="Gene3D" id="3.40.50.1360">
    <property type="match status" value="1"/>
</dbReference>
<organism evidence="9 10">
    <name type="scientific">Giardia duodenalis assemblage B</name>
    <dbReference type="NCBI Taxonomy" id="1394984"/>
    <lineage>
        <taxon>Eukaryota</taxon>
        <taxon>Metamonada</taxon>
        <taxon>Diplomonadida</taxon>
        <taxon>Hexamitidae</taxon>
        <taxon>Giardiinae</taxon>
        <taxon>Giardia</taxon>
    </lineage>
</organism>
<protein>
    <recommendedName>
        <fullName evidence="7">Glucosamine-6-phosphate isomerase</fullName>
        <ecNumber evidence="7">3.5.99.6</ecNumber>
    </recommendedName>
    <alternativeName>
        <fullName evidence="7">Glucosamine-6-phosphate isomerase</fullName>
    </alternativeName>
</protein>
<dbReference type="PROSITE" id="PS01161">
    <property type="entry name" value="GLC_GALNAC_ISOMERASE"/>
    <property type="match status" value="1"/>
</dbReference>
<dbReference type="InterPro" id="IPR018321">
    <property type="entry name" value="Glucosamine6P_isomerase_CS"/>
</dbReference>
<dbReference type="FunFam" id="3.40.50.1360:FF:000003">
    <property type="entry name" value="Glucosamine-6-phosphate deaminase"/>
    <property type="match status" value="1"/>
</dbReference>
<dbReference type="GO" id="GO:0005737">
    <property type="term" value="C:cytoplasm"/>
    <property type="evidence" value="ECO:0007669"/>
    <property type="project" value="TreeGrafter"/>
</dbReference>
<reference evidence="9 10" key="1">
    <citation type="journal article" date="2015" name="Mol. Biochem. Parasitol.">
        <title>Identification of polymorphic genes for use in assemblage B genotyping assays through comparative genomics of multiple assemblage B Giardia duodenalis isolates.</title>
        <authorList>
            <person name="Wielinga C."/>
            <person name="Thompson R.C."/>
            <person name="Monis P."/>
            <person name="Ryan U."/>
        </authorList>
    </citation>
    <scope>NUCLEOTIDE SEQUENCE [LARGE SCALE GENOMIC DNA]</scope>
    <source>
        <strain evidence="9 10">BAH15c1</strain>
    </source>
</reference>
<comment type="similarity">
    <text evidence="2 7">Belongs to the glucosamine/galactosamine-6-phosphate isomerase family.</text>
</comment>
<evidence type="ECO:0000256" key="5">
    <source>
        <dbReference type="ARBA" id="ARBA00023277"/>
    </source>
</evidence>
<dbReference type="CDD" id="cd01399">
    <property type="entry name" value="GlcN6P_deaminase"/>
    <property type="match status" value="1"/>
</dbReference>
<evidence type="ECO:0000256" key="7">
    <source>
        <dbReference type="RuleBase" id="RU361197"/>
    </source>
</evidence>
<dbReference type="EC" id="3.5.99.6" evidence="7"/>
<dbReference type="OrthoDB" id="7663298at2759"/>
<dbReference type="AlphaFoldDB" id="A0A132NVU2"/>
<dbReference type="SUPFAM" id="SSF100950">
    <property type="entry name" value="NagB/RpiA/CoA transferase-like"/>
    <property type="match status" value="1"/>
</dbReference>
<dbReference type="NCBIfam" id="TIGR00502">
    <property type="entry name" value="nagB"/>
    <property type="match status" value="1"/>
</dbReference>
<dbReference type="GO" id="GO:0042802">
    <property type="term" value="F:identical protein binding"/>
    <property type="evidence" value="ECO:0007669"/>
    <property type="project" value="TreeGrafter"/>
</dbReference>
<accession>A0A132NVU2</accession>
<comment type="function">
    <text evidence="6">Catalyzes the reversible conversion of alpha-D-glucosamine 6-phosphate (GlcN-6P) into beta-D-fructose 6-phosphate (Fru-6P) and ammonium ion, a regulatory reaction step in de novo uridine diphosphate-N-acetyl-alpha-D-glucosamine (UDP-GlcNAc) biosynthesis via hexosamine pathway.</text>
</comment>
<dbReference type="GO" id="GO:0005975">
    <property type="term" value="P:carbohydrate metabolic process"/>
    <property type="evidence" value="ECO:0007669"/>
    <property type="project" value="InterPro"/>
</dbReference>
<dbReference type="HAMAP" id="MF_01241">
    <property type="entry name" value="GlcN6P_deamin"/>
    <property type="match status" value="1"/>
</dbReference>
<name>A0A132NVU2_GIAIN</name>
<proteinExistence type="inferred from homology"/>
<comment type="caution">
    <text evidence="9">The sequence shown here is derived from an EMBL/GenBank/DDBJ whole genome shotgun (WGS) entry which is preliminary data.</text>
</comment>
<evidence type="ECO:0000313" key="9">
    <source>
        <dbReference type="EMBL" id="KWX14195.1"/>
    </source>
</evidence>
<evidence type="ECO:0000259" key="8">
    <source>
        <dbReference type="Pfam" id="PF01182"/>
    </source>
</evidence>
<dbReference type="EMBL" id="JXTI01000041">
    <property type="protein sequence ID" value="KWX14195.1"/>
    <property type="molecule type" value="Genomic_DNA"/>
</dbReference>
<dbReference type="GO" id="GO:0016853">
    <property type="term" value="F:isomerase activity"/>
    <property type="evidence" value="ECO:0007669"/>
    <property type="project" value="UniProtKB-KW"/>
</dbReference>
<dbReference type="InterPro" id="IPR037171">
    <property type="entry name" value="NagB/RpiA_transferase-like"/>
</dbReference>
<dbReference type="InterPro" id="IPR004547">
    <property type="entry name" value="Glucosamine6P_isomerase"/>
</dbReference>
<dbReference type="VEuPathDB" id="GiardiaDB:QR46_1821"/>
<evidence type="ECO:0000313" key="10">
    <source>
        <dbReference type="Proteomes" id="UP000070089"/>
    </source>
</evidence>
<dbReference type="GO" id="GO:0006043">
    <property type="term" value="P:glucosamine catabolic process"/>
    <property type="evidence" value="ECO:0007669"/>
    <property type="project" value="TreeGrafter"/>
</dbReference>
<gene>
    <name evidence="9" type="ORF">QR46_1821</name>
</gene>